<organism evidence="2 3">
    <name type="scientific">Aequorivita viscosa</name>
    <dbReference type="NCBI Taxonomy" id="797419"/>
    <lineage>
        <taxon>Bacteria</taxon>
        <taxon>Pseudomonadati</taxon>
        <taxon>Bacteroidota</taxon>
        <taxon>Flavobacteriia</taxon>
        <taxon>Flavobacteriales</taxon>
        <taxon>Flavobacteriaceae</taxon>
        <taxon>Aequorivita</taxon>
    </lineage>
</organism>
<sequence>MKTKLIYLSLIIFIGIQSSCTPTPINNESNTYHAPPIYGTSGEHSAEPDNEKD</sequence>
<evidence type="ECO:0000256" key="1">
    <source>
        <dbReference type="SAM" id="MobiDB-lite"/>
    </source>
</evidence>
<feature type="compositionally biased region" description="Basic and acidic residues" evidence="1">
    <location>
        <begin position="44"/>
        <end position="53"/>
    </location>
</feature>
<dbReference type="EMBL" id="FQYV01000020">
    <property type="protein sequence ID" value="SHJ57666.1"/>
    <property type="molecule type" value="Genomic_DNA"/>
</dbReference>
<evidence type="ECO:0000313" key="2">
    <source>
        <dbReference type="EMBL" id="SHJ57666.1"/>
    </source>
</evidence>
<evidence type="ECO:0000313" key="3">
    <source>
        <dbReference type="Proteomes" id="UP000184172"/>
    </source>
</evidence>
<dbReference type="STRING" id="797419.SAMN05216556_12049"/>
<accession>A0A1M6KFE4</accession>
<dbReference type="Proteomes" id="UP000184172">
    <property type="component" value="Unassembled WGS sequence"/>
</dbReference>
<dbReference type="RefSeq" id="WP_159431771.1">
    <property type="nucleotide sequence ID" value="NZ_FNNS01000020.1"/>
</dbReference>
<dbReference type="AlphaFoldDB" id="A0A1M6KFE4"/>
<keyword evidence="3" id="KW-1185">Reference proteome</keyword>
<feature type="region of interest" description="Disordered" evidence="1">
    <location>
        <begin position="24"/>
        <end position="53"/>
    </location>
</feature>
<reference evidence="3" key="1">
    <citation type="submission" date="2016-11" db="EMBL/GenBank/DDBJ databases">
        <authorList>
            <person name="Varghese N."/>
            <person name="Submissions S."/>
        </authorList>
    </citation>
    <scope>NUCLEOTIDE SEQUENCE [LARGE SCALE GENOMIC DNA]</scope>
    <source>
        <strain evidence="3">DSM 26349</strain>
    </source>
</reference>
<proteinExistence type="predicted"/>
<protein>
    <submittedName>
        <fullName evidence="2">Uncharacterized protein</fullName>
    </submittedName>
</protein>
<gene>
    <name evidence="2" type="ORF">SAMN04487908_12024</name>
</gene>
<name>A0A1M6KFE4_9FLAO</name>